<dbReference type="AlphaFoldDB" id="A0A9P7D6N6"/>
<evidence type="ECO:0000313" key="7">
    <source>
        <dbReference type="EMBL" id="KAG1781053.1"/>
    </source>
</evidence>
<evidence type="ECO:0000256" key="4">
    <source>
        <dbReference type="PROSITE-ProRule" id="PRU00322"/>
    </source>
</evidence>
<dbReference type="Gene3D" id="4.10.1060.10">
    <property type="entry name" value="Zinc finger, RanBP2-type"/>
    <property type="match status" value="3"/>
</dbReference>
<feature type="region of interest" description="Disordered" evidence="5">
    <location>
        <begin position="140"/>
        <end position="179"/>
    </location>
</feature>
<keyword evidence="8" id="KW-1185">Reference proteome</keyword>
<feature type="region of interest" description="Disordered" evidence="5">
    <location>
        <begin position="1"/>
        <end position="52"/>
    </location>
</feature>
<name>A0A9P7D6N6_9AGAM</name>
<feature type="compositionally biased region" description="Polar residues" evidence="5">
    <location>
        <begin position="89"/>
        <end position="106"/>
    </location>
</feature>
<gene>
    <name evidence="7" type="ORF">EV702DRAFT_691158</name>
</gene>
<protein>
    <recommendedName>
        <fullName evidence="6">RanBP2-type domain-containing protein</fullName>
    </recommendedName>
</protein>
<evidence type="ECO:0000256" key="2">
    <source>
        <dbReference type="ARBA" id="ARBA00022771"/>
    </source>
</evidence>
<dbReference type="GO" id="GO:0008270">
    <property type="term" value="F:zinc ion binding"/>
    <property type="evidence" value="ECO:0007669"/>
    <property type="project" value="UniProtKB-KW"/>
</dbReference>
<accession>A0A9P7D6N6</accession>
<keyword evidence="2 4" id="KW-0863">Zinc-finger</keyword>
<reference evidence="7" key="1">
    <citation type="journal article" date="2020" name="New Phytol.">
        <title>Comparative genomics reveals dynamic genome evolution in host specialist ectomycorrhizal fungi.</title>
        <authorList>
            <person name="Lofgren L.A."/>
            <person name="Nguyen N.H."/>
            <person name="Vilgalys R."/>
            <person name="Ruytinx J."/>
            <person name="Liao H.L."/>
            <person name="Branco S."/>
            <person name="Kuo A."/>
            <person name="LaButti K."/>
            <person name="Lipzen A."/>
            <person name="Andreopoulos W."/>
            <person name="Pangilinan J."/>
            <person name="Riley R."/>
            <person name="Hundley H."/>
            <person name="Na H."/>
            <person name="Barry K."/>
            <person name="Grigoriev I.V."/>
            <person name="Stajich J.E."/>
            <person name="Kennedy P.G."/>
        </authorList>
    </citation>
    <scope>NUCLEOTIDE SEQUENCE</scope>
    <source>
        <strain evidence="7">DOB743</strain>
    </source>
</reference>
<dbReference type="InterPro" id="IPR001876">
    <property type="entry name" value="Znf_RanBP2"/>
</dbReference>
<keyword evidence="3" id="KW-0862">Zinc</keyword>
<comment type="caution">
    <text evidence="7">The sequence shown here is derived from an EMBL/GenBank/DDBJ whole genome shotgun (WGS) entry which is preliminary data.</text>
</comment>
<feature type="domain" description="RanBP2-type" evidence="6">
    <location>
        <begin position="359"/>
        <end position="388"/>
    </location>
</feature>
<dbReference type="SMART" id="SM00547">
    <property type="entry name" value="ZnF_RBZ"/>
    <property type="match status" value="3"/>
</dbReference>
<proteinExistence type="predicted"/>
<dbReference type="EMBL" id="JABBWD010000007">
    <property type="protein sequence ID" value="KAG1781053.1"/>
    <property type="molecule type" value="Genomic_DNA"/>
</dbReference>
<feature type="region of interest" description="Disordered" evidence="5">
    <location>
        <begin position="86"/>
        <end position="111"/>
    </location>
</feature>
<feature type="compositionally biased region" description="Basic and acidic residues" evidence="5">
    <location>
        <begin position="1"/>
        <end position="13"/>
    </location>
</feature>
<evidence type="ECO:0000259" key="6">
    <source>
        <dbReference type="PROSITE" id="PS50199"/>
    </source>
</evidence>
<dbReference type="OrthoDB" id="79830at2759"/>
<evidence type="ECO:0000256" key="5">
    <source>
        <dbReference type="SAM" id="MobiDB-lite"/>
    </source>
</evidence>
<evidence type="ECO:0000313" key="8">
    <source>
        <dbReference type="Proteomes" id="UP000714275"/>
    </source>
</evidence>
<organism evidence="7 8">
    <name type="scientific">Suillus placidus</name>
    <dbReference type="NCBI Taxonomy" id="48579"/>
    <lineage>
        <taxon>Eukaryota</taxon>
        <taxon>Fungi</taxon>
        <taxon>Dikarya</taxon>
        <taxon>Basidiomycota</taxon>
        <taxon>Agaricomycotina</taxon>
        <taxon>Agaricomycetes</taxon>
        <taxon>Agaricomycetidae</taxon>
        <taxon>Boletales</taxon>
        <taxon>Suillineae</taxon>
        <taxon>Suillaceae</taxon>
        <taxon>Suillus</taxon>
    </lineage>
</organism>
<dbReference type="Proteomes" id="UP000714275">
    <property type="component" value="Unassembled WGS sequence"/>
</dbReference>
<evidence type="ECO:0000256" key="3">
    <source>
        <dbReference type="ARBA" id="ARBA00022833"/>
    </source>
</evidence>
<dbReference type="PROSITE" id="PS50199">
    <property type="entry name" value="ZF_RANBP2_2"/>
    <property type="match status" value="1"/>
</dbReference>
<sequence length="390" mass="41568">MERQEKLARETQDTHVPLMTNGHSKTAKPMVTAEEVSDKDESPTKKRKTAKSTPVMLSVEEVVEDVEMVQDKSSVFTRPAEIIEPVENAPSSLTTPSATPFSSSHTPAPASPMKTAFGAKTSAPREPSKLRYSYYADKETASAEEKPMSEAPPAPLMASRNLPKETQTTSPKAKLPPKEAVAAMEVDELPRYSFKLAEAAYPAGPSHIKARIAAASMSRLSLPTFEFKPVAPSTNGFNWTAAGMKAPAAATSGIWSCGTCMLENPDSAKDKCTICDAPRSGGAAQPAAVPQKTFDWSKTAMKVPPTQHAEIWQCDTCMLPNPDSAKLKCTVCDAARPGASSAPTGFDWSAAGLKAPGSSTDTWTCSLCMLKVPTSATKCTVCDTARNTMD</sequence>
<evidence type="ECO:0000256" key="1">
    <source>
        <dbReference type="ARBA" id="ARBA00022723"/>
    </source>
</evidence>
<keyword evidence="1" id="KW-0479">Metal-binding</keyword>